<evidence type="ECO:0000259" key="7">
    <source>
        <dbReference type="PROSITE" id="PS51918"/>
    </source>
</evidence>
<dbReference type="InterPro" id="IPR007197">
    <property type="entry name" value="rSAM"/>
</dbReference>
<keyword evidence="3" id="KW-0479">Metal-binding</keyword>
<dbReference type="SUPFAM" id="SSF102114">
    <property type="entry name" value="Radical SAM enzymes"/>
    <property type="match status" value="1"/>
</dbReference>
<dbReference type="PANTHER" id="PTHR11228:SF7">
    <property type="entry name" value="PQQA PEPTIDE CYCLASE"/>
    <property type="match status" value="1"/>
</dbReference>
<keyword evidence="4" id="KW-0408">Iron</keyword>
<dbReference type="SFLD" id="SFLDG01067">
    <property type="entry name" value="SPASM/twitch_domain_containing"/>
    <property type="match status" value="1"/>
</dbReference>
<dbReference type="RefSeq" id="WP_248360528.1">
    <property type="nucleotide sequence ID" value="NZ_AP025591.1"/>
</dbReference>
<evidence type="ECO:0000256" key="2">
    <source>
        <dbReference type="ARBA" id="ARBA00022691"/>
    </source>
</evidence>
<gene>
    <name evidence="8" type="ORF">AMOR_18430</name>
</gene>
<dbReference type="PANTHER" id="PTHR11228">
    <property type="entry name" value="RADICAL SAM DOMAIN PROTEIN"/>
    <property type="match status" value="1"/>
</dbReference>
<comment type="cofactor">
    <cofactor evidence="1">
        <name>[4Fe-4S] cluster</name>
        <dbReference type="ChEBI" id="CHEBI:49883"/>
    </cofactor>
</comment>
<name>A0ABM7WTX9_9BACT</name>
<evidence type="ECO:0000256" key="3">
    <source>
        <dbReference type="ARBA" id="ARBA00022723"/>
    </source>
</evidence>
<evidence type="ECO:0000256" key="5">
    <source>
        <dbReference type="ARBA" id="ARBA00023014"/>
    </source>
</evidence>
<dbReference type="Proteomes" id="UP001162891">
    <property type="component" value="Chromosome"/>
</dbReference>
<evidence type="ECO:0000313" key="9">
    <source>
        <dbReference type="Proteomes" id="UP001162891"/>
    </source>
</evidence>
<dbReference type="PROSITE" id="PS51918">
    <property type="entry name" value="RADICAL_SAM"/>
    <property type="match status" value="1"/>
</dbReference>
<dbReference type="SFLD" id="SFLDS00029">
    <property type="entry name" value="Radical_SAM"/>
    <property type="match status" value="1"/>
</dbReference>
<evidence type="ECO:0000313" key="8">
    <source>
        <dbReference type="EMBL" id="BDG02847.1"/>
    </source>
</evidence>
<feature type="region of interest" description="Disordered" evidence="6">
    <location>
        <begin position="1"/>
        <end position="27"/>
    </location>
</feature>
<dbReference type="Pfam" id="PF04055">
    <property type="entry name" value="Radical_SAM"/>
    <property type="match status" value="1"/>
</dbReference>
<dbReference type="InterPro" id="IPR013785">
    <property type="entry name" value="Aldolase_TIM"/>
</dbReference>
<keyword evidence="5" id="KW-0411">Iron-sulfur</keyword>
<feature type="domain" description="Radical SAM core" evidence="7">
    <location>
        <begin position="55"/>
        <end position="273"/>
    </location>
</feature>
<feature type="compositionally biased region" description="Basic and acidic residues" evidence="6">
    <location>
        <begin position="1"/>
        <end position="21"/>
    </location>
</feature>
<dbReference type="InterPro" id="IPR006638">
    <property type="entry name" value="Elp3/MiaA/NifB-like_rSAM"/>
</dbReference>
<sequence>MNRAHAAADRSSREAAPDLRPARSPVPDLLFEDTQERRLTELRPLLDAPERLGPETPLHRFTVFVTPRCNLACTYCKGAAAPGRGRAADHDLASFARLLATHDGTEIRHVHFTGGEASLLADLPAMIRLAKARGVRYTSVTTNGTRPPRCYLDLVAAGIDEIRVSLGAADPHSGDITAGRPGAWSAAIRTLAALGAARRDGAGVFLVVNMVVHRGNRHRLQDTVRFLLGLAPDDLKLLCEVDARGDLGAFREADEVRADLEQLLRAHPAGALPLLRLKVRTVFRPDALGLEAVRRPAARPWRCWIPLTERTADATSYYPCSIYLREGGAPLGPLSDAPEVQRARSAGFVRDADCLSDPICRRYCLNCTRTFNVRANEVCS</sequence>
<dbReference type="EMBL" id="AP025591">
    <property type="protein sequence ID" value="BDG02847.1"/>
    <property type="molecule type" value="Genomic_DNA"/>
</dbReference>
<evidence type="ECO:0000256" key="4">
    <source>
        <dbReference type="ARBA" id="ARBA00023004"/>
    </source>
</evidence>
<dbReference type="CDD" id="cd01335">
    <property type="entry name" value="Radical_SAM"/>
    <property type="match status" value="1"/>
</dbReference>
<dbReference type="InterPro" id="IPR058240">
    <property type="entry name" value="rSAM_sf"/>
</dbReference>
<protein>
    <recommendedName>
        <fullName evidence="7">Radical SAM core domain-containing protein</fullName>
    </recommendedName>
</protein>
<evidence type="ECO:0000256" key="6">
    <source>
        <dbReference type="SAM" id="MobiDB-lite"/>
    </source>
</evidence>
<evidence type="ECO:0000256" key="1">
    <source>
        <dbReference type="ARBA" id="ARBA00001966"/>
    </source>
</evidence>
<dbReference type="Gene3D" id="3.20.20.70">
    <property type="entry name" value="Aldolase class I"/>
    <property type="match status" value="1"/>
</dbReference>
<reference evidence="9" key="1">
    <citation type="journal article" date="2022" name="Int. J. Syst. Evol. Microbiol.">
        <title>Anaeromyxobacter oryzae sp. nov., Anaeromyxobacter diazotrophicus sp. nov. and Anaeromyxobacter paludicola sp. nov., isolated from paddy soils.</title>
        <authorList>
            <person name="Itoh H."/>
            <person name="Xu Z."/>
            <person name="Mise K."/>
            <person name="Masuda Y."/>
            <person name="Ushijima N."/>
            <person name="Hayakawa C."/>
            <person name="Shiratori Y."/>
            <person name="Senoo K."/>
        </authorList>
    </citation>
    <scope>NUCLEOTIDE SEQUENCE [LARGE SCALE GENOMIC DNA]</scope>
    <source>
        <strain evidence="9">Red232</strain>
    </source>
</reference>
<organism evidence="8 9">
    <name type="scientific">Anaeromyxobacter oryzae</name>
    <dbReference type="NCBI Taxonomy" id="2918170"/>
    <lineage>
        <taxon>Bacteria</taxon>
        <taxon>Pseudomonadati</taxon>
        <taxon>Myxococcota</taxon>
        <taxon>Myxococcia</taxon>
        <taxon>Myxococcales</taxon>
        <taxon>Cystobacterineae</taxon>
        <taxon>Anaeromyxobacteraceae</taxon>
        <taxon>Anaeromyxobacter</taxon>
    </lineage>
</organism>
<keyword evidence="2" id="KW-0949">S-adenosyl-L-methionine</keyword>
<proteinExistence type="predicted"/>
<dbReference type="SMART" id="SM00729">
    <property type="entry name" value="Elp3"/>
    <property type="match status" value="1"/>
</dbReference>
<keyword evidence="9" id="KW-1185">Reference proteome</keyword>
<accession>A0ABM7WTX9</accession>
<dbReference type="InterPro" id="IPR050377">
    <property type="entry name" value="Radical_SAM_PqqE_MftC-like"/>
</dbReference>